<dbReference type="Proteomes" id="UP000509421">
    <property type="component" value="Chromosome"/>
</dbReference>
<name>A0A7H8U9J9_ENTCL</name>
<evidence type="ECO:0000256" key="3">
    <source>
        <dbReference type="ARBA" id="ARBA00022801"/>
    </source>
</evidence>
<reference evidence="5 6" key="1">
    <citation type="submission" date="2020-06" db="EMBL/GenBank/DDBJ databases">
        <title>Long-read sequencing of DSM26481-BlokeschLab.</title>
        <authorList>
            <person name="Blokesch M."/>
        </authorList>
    </citation>
    <scope>NUCLEOTIDE SEQUENCE [LARGE SCALE GENOMIC DNA]</scope>
    <source>
        <strain evidence="5 6">DSM 26481</strain>
    </source>
</reference>
<dbReference type="GO" id="GO:0008270">
    <property type="term" value="F:zinc ion binding"/>
    <property type="evidence" value="ECO:0007669"/>
    <property type="project" value="TreeGrafter"/>
</dbReference>
<protein>
    <recommendedName>
        <fullName evidence="7">Guanine deaminase</fullName>
    </recommendedName>
</protein>
<comment type="cofactor">
    <cofactor evidence="1">
        <name>Zn(2+)</name>
        <dbReference type="ChEBI" id="CHEBI:29105"/>
    </cofactor>
</comment>
<dbReference type="SUPFAM" id="SSF51556">
    <property type="entry name" value="Metallo-dependent hydrolases"/>
    <property type="match status" value="1"/>
</dbReference>
<evidence type="ECO:0000313" key="6">
    <source>
        <dbReference type="Proteomes" id="UP000509421"/>
    </source>
</evidence>
<evidence type="ECO:0000256" key="4">
    <source>
        <dbReference type="ARBA" id="ARBA00022833"/>
    </source>
</evidence>
<dbReference type="GO" id="GO:0046098">
    <property type="term" value="P:guanine metabolic process"/>
    <property type="evidence" value="ECO:0007669"/>
    <property type="project" value="TreeGrafter"/>
</dbReference>
<organism evidence="5 6">
    <name type="scientific">Enterobacter cloacae</name>
    <dbReference type="NCBI Taxonomy" id="550"/>
    <lineage>
        <taxon>Bacteria</taxon>
        <taxon>Pseudomonadati</taxon>
        <taxon>Pseudomonadota</taxon>
        <taxon>Gammaproteobacteria</taxon>
        <taxon>Enterobacterales</taxon>
        <taxon>Enterobacteriaceae</taxon>
        <taxon>Enterobacter</taxon>
        <taxon>Enterobacter cloacae complex</taxon>
    </lineage>
</organism>
<evidence type="ECO:0008006" key="7">
    <source>
        <dbReference type="Google" id="ProtNLM"/>
    </source>
</evidence>
<dbReference type="Gene3D" id="3.20.20.140">
    <property type="entry name" value="Metal-dependent hydrolases"/>
    <property type="match status" value="1"/>
</dbReference>
<dbReference type="InterPro" id="IPR051607">
    <property type="entry name" value="Metallo-dep_hydrolases"/>
</dbReference>
<dbReference type="AlphaFoldDB" id="A0A7H8U9J9"/>
<gene>
    <name evidence="5" type="ORF">HWQ14_01985</name>
</gene>
<keyword evidence="4" id="KW-0862">Zinc</keyword>
<dbReference type="InterPro" id="IPR032466">
    <property type="entry name" value="Metal_Hydrolase"/>
</dbReference>
<dbReference type="RefSeq" id="WP_176608816.1">
    <property type="nucleotide sequence ID" value="NZ_CP056117.1"/>
</dbReference>
<keyword evidence="3" id="KW-0378">Hydrolase</keyword>
<dbReference type="GO" id="GO:0005829">
    <property type="term" value="C:cytosol"/>
    <property type="evidence" value="ECO:0007669"/>
    <property type="project" value="TreeGrafter"/>
</dbReference>
<keyword evidence="2" id="KW-0479">Metal-binding</keyword>
<sequence length="82" mass="8559">MLERGLNVGLGTDIAGGHSPSVFDACRHAITPGKALNDGVDARIAAEQRGRPDSAISFREAFWLVTGGAGEVLDLRVGKLAE</sequence>
<proteinExistence type="predicted"/>
<dbReference type="EMBL" id="CP056117">
    <property type="protein sequence ID" value="QKZ96550.1"/>
    <property type="molecule type" value="Genomic_DNA"/>
</dbReference>
<evidence type="ECO:0000256" key="1">
    <source>
        <dbReference type="ARBA" id="ARBA00001947"/>
    </source>
</evidence>
<dbReference type="PANTHER" id="PTHR11271">
    <property type="entry name" value="GUANINE DEAMINASE"/>
    <property type="match status" value="1"/>
</dbReference>
<evidence type="ECO:0000256" key="2">
    <source>
        <dbReference type="ARBA" id="ARBA00022723"/>
    </source>
</evidence>
<dbReference type="GO" id="GO:0008892">
    <property type="term" value="F:guanine deaminase activity"/>
    <property type="evidence" value="ECO:0007669"/>
    <property type="project" value="TreeGrafter"/>
</dbReference>
<dbReference type="PANTHER" id="PTHR11271:SF6">
    <property type="entry name" value="GUANINE DEAMINASE"/>
    <property type="match status" value="1"/>
</dbReference>
<evidence type="ECO:0000313" key="5">
    <source>
        <dbReference type="EMBL" id="QKZ96550.1"/>
    </source>
</evidence>
<accession>A0A7H8U9J9</accession>